<organism evidence="2 3">
    <name type="scientific">Methanofollis tationis</name>
    <dbReference type="NCBI Taxonomy" id="81417"/>
    <lineage>
        <taxon>Archaea</taxon>
        <taxon>Methanobacteriati</taxon>
        <taxon>Methanobacteriota</taxon>
        <taxon>Stenosarchaea group</taxon>
        <taxon>Methanomicrobia</taxon>
        <taxon>Methanomicrobiales</taxon>
        <taxon>Methanomicrobiaceae</taxon>
        <taxon>Methanofollis</taxon>
    </lineage>
</organism>
<protein>
    <submittedName>
        <fullName evidence="2">Uncharacterized protein</fullName>
    </submittedName>
</protein>
<accession>A0A7K4HLI1</accession>
<evidence type="ECO:0000256" key="1">
    <source>
        <dbReference type="SAM" id="Coils"/>
    </source>
</evidence>
<proteinExistence type="predicted"/>
<dbReference type="OrthoDB" id="375462at2157"/>
<sequence>MTNVDPYITMIKAKIEELDAELNVIKAKAKGRGAEAEIQLNEIASEYAGKRDEMERKVKDLQASGGSAMQDMKEGAGRALDELTAALEKAKSRFS</sequence>
<keyword evidence="1" id="KW-0175">Coiled coil</keyword>
<feature type="coiled-coil region" evidence="1">
    <location>
        <begin position="8"/>
        <end position="93"/>
    </location>
</feature>
<dbReference type="AlphaFoldDB" id="A0A7K4HLI1"/>
<dbReference type="Proteomes" id="UP000570823">
    <property type="component" value="Unassembled WGS sequence"/>
</dbReference>
<comment type="caution">
    <text evidence="2">The sequence shown here is derived from an EMBL/GenBank/DDBJ whole genome shotgun (WGS) entry which is preliminary data.</text>
</comment>
<dbReference type="EMBL" id="JABXWR010000001">
    <property type="protein sequence ID" value="NVO66125.1"/>
    <property type="molecule type" value="Genomic_DNA"/>
</dbReference>
<gene>
    <name evidence="2" type="ORF">HWN36_02070</name>
</gene>
<reference evidence="2 3" key="1">
    <citation type="submission" date="2020-06" db="EMBL/GenBank/DDBJ databases">
        <title>Methanofollis fontis sp. nov., a methanogen isolated from marine sediments near a cold seep at Four-Way Closure Ridge offshore southwestern Taiwan.</title>
        <authorList>
            <person name="Chen S.-C."/>
            <person name="Teng N.-H."/>
            <person name="Lin Y.-S."/>
            <person name="Lai M.-C."/>
            <person name="Chen H.-H."/>
            <person name="Wang C.-C."/>
        </authorList>
    </citation>
    <scope>NUCLEOTIDE SEQUENCE [LARGE SCALE GENOMIC DNA]</scope>
    <source>
        <strain evidence="2 3">DSM 2702</strain>
    </source>
</reference>
<keyword evidence="3" id="KW-1185">Reference proteome</keyword>
<evidence type="ECO:0000313" key="2">
    <source>
        <dbReference type="EMBL" id="NVO66125.1"/>
    </source>
</evidence>
<evidence type="ECO:0000313" key="3">
    <source>
        <dbReference type="Proteomes" id="UP000570823"/>
    </source>
</evidence>
<name>A0A7K4HLI1_9EURY</name>